<keyword evidence="4 9" id="KW-0808">Transferase</keyword>
<dbReference type="Proteomes" id="UP000192674">
    <property type="component" value="Unassembled WGS sequence"/>
</dbReference>
<dbReference type="InterPro" id="IPR013751">
    <property type="entry name" value="ACP_syn_III_N"/>
</dbReference>
<evidence type="ECO:0000256" key="8">
    <source>
        <dbReference type="ARBA" id="ARBA00023315"/>
    </source>
</evidence>
<dbReference type="GO" id="GO:0006633">
    <property type="term" value="P:fatty acid biosynthetic process"/>
    <property type="evidence" value="ECO:0007669"/>
    <property type="project" value="UniProtKB-UniRule"/>
</dbReference>
<dbReference type="GO" id="GO:0004315">
    <property type="term" value="F:3-oxoacyl-[acyl-carrier-protein] synthase activity"/>
    <property type="evidence" value="ECO:0007669"/>
    <property type="project" value="InterPro"/>
</dbReference>
<feature type="active site" evidence="9">
    <location>
        <position position="275"/>
    </location>
</feature>
<dbReference type="HAMAP" id="MF_01815">
    <property type="entry name" value="FabH"/>
    <property type="match status" value="1"/>
</dbReference>
<keyword evidence="8 9" id="KW-0012">Acyltransferase</keyword>
<dbReference type="PANTHER" id="PTHR34069">
    <property type="entry name" value="3-OXOACYL-[ACYL-CARRIER-PROTEIN] SYNTHASE 3"/>
    <property type="match status" value="1"/>
</dbReference>
<evidence type="ECO:0000256" key="5">
    <source>
        <dbReference type="ARBA" id="ARBA00022832"/>
    </source>
</evidence>
<dbReference type="EC" id="2.3.1.180" evidence="9"/>
<dbReference type="InterPro" id="IPR013747">
    <property type="entry name" value="ACP_syn_III_C"/>
</dbReference>
<keyword evidence="13" id="KW-1185">Reference proteome</keyword>
<dbReference type="PANTHER" id="PTHR34069:SF2">
    <property type="entry name" value="BETA-KETOACYL-[ACYL-CARRIER-PROTEIN] SYNTHASE III"/>
    <property type="match status" value="1"/>
</dbReference>
<dbReference type="InterPro" id="IPR016039">
    <property type="entry name" value="Thiolase-like"/>
</dbReference>
<comment type="pathway">
    <text evidence="9">Lipid metabolism; fatty acid biosynthesis.</text>
</comment>
<dbReference type="UniPathway" id="UPA00094"/>
<reference evidence="12 13" key="1">
    <citation type="submission" date="2017-04" db="EMBL/GenBank/DDBJ databases">
        <authorList>
            <person name="Afonso C.L."/>
            <person name="Miller P.J."/>
            <person name="Scott M.A."/>
            <person name="Spackman E."/>
            <person name="Goraichik I."/>
            <person name="Dimitrov K.M."/>
            <person name="Suarez D.L."/>
            <person name="Swayne D.E."/>
        </authorList>
    </citation>
    <scope>NUCLEOTIDE SEQUENCE [LARGE SCALE GENOMIC DNA]</scope>
    <source>
        <strain evidence="12 13">DSM 43828</strain>
    </source>
</reference>
<feature type="domain" description="Beta-ketoacyl-[acyl-carrier-protein] synthase III C-terminal" evidence="10">
    <location>
        <begin position="240"/>
        <end position="318"/>
    </location>
</feature>
<proteinExistence type="inferred from homology"/>
<evidence type="ECO:0000259" key="11">
    <source>
        <dbReference type="Pfam" id="PF08545"/>
    </source>
</evidence>
<evidence type="ECO:0000313" key="12">
    <source>
        <dbReference type="EMBL" id="SMC48828.1"/>
    </source>
</evidence>
<dbReference type="GO" id="GO:0033818">
    <property type="term" value="F:beta-ketoacyl-acyl-carrier-protein synthase III activity"/>
    <property type="evidence" value="ECO:0007669"/>
    <property type="project" value="UniProtKB-UniRule"/>
</dbReference>
<evidence type="ECO:0000256" key="1">
    <source>
        <dbReference type="ARBA" id="ARBA00008642"/>
    </source>
</evidence>
<dbReference type="NCBIfam" id="TIGR00747">
    <property type="entry name" value="fabH"/>
    <property type="match status" value="1"/>
</dbReference>
<keyword evidence="9" id="KW-0511">Multifunctional enzyme</keyword>
<comment type="subunit">
    <text evidence="9">Homodimer.</text>
</comment>
<evidence type="ECO:0000313" key="13">
    <source>
        <dbReference type="Proteomes" id="UP000192674"/>
    </source>
</evidence>
<dbReference type="EMBL" id="FWXV01000001">
    <property type="protein sequence ID" value="SMC48828.1"/>
    <property type="molecule type" value="Genomic_DNA"/>
</dbReference>
<dbReference type="Gene3D" id="3.40.47.10">
    <property type="match status" value="1"/>
</dbReference>
<feature type="region of interest" description="ACP-binding" evidence="9">
    <location>
        <begin position="246"/>
        <end position="250"/>
    </location>
</feature>
<dbReference type="InterPro" id="IPR004655">
    <property type="entry name" value="FabH"/>
</dbReference>
<evidence type="ECO:0000256" key="2">
    <source>
        <dbReference type="ARBA" id="ARBA00022490"/>
    </source>
</evidence>
<dbReference type="SUPFAM" id="SSF53901">
    <property type="entry name" value="Thiolase-like"/>
    <property type="match status" value="1"/>
</dbReference>
<comment type="similarity">
    <text evidence="1 9">Belongs to the thiolase-like superfamily. FabH family.</text>
</comment>
<feature type="active site" evidence="9">
    <location>
        <position position="107"/>
    </location>
</feature>
<name>A0A1W1ZL48_KIBAR</name>
<keyword evidence="7 9" id="KW-0275">Fatty acid biosynthesis</keyword>
<evidence type="ECO:0000256" key="4">
    <source>
        <dbReference type="ARBA" id="ARBA00022679"/>
    </source>
</evidence>
<gene>
    <name evidence="9" type="primary">fabH</name>
    <name evidence="12" type="ORF">SAMN05661093_00157</name>
</gene>
<keyword evidence="5 9" id="KW-0276">Fatty acid metabolism</keyword>
<evidence type="ECO:0000256" key="6">
    <source>
        <dbReference type="ARBA" id="ARBA00023098"/>
    </source>
</evidence>
<feature type="domain" description="Beta-ketoacyl-[acyl-carrier-protein] synthase III N-terminal" evidence="11">
    <location>
        <begin position="101"/>
        <end position="181"/>
    </location>
</feature>
<dbReference type="GO" id="GO:0044550">
    <property type="term" value="P:secondary metabolite biosynthetic process"/>
    <property type="evidence" value="ECO:0007669"/>
    <property type="project" value="TreeGrafter"/>
</dbReference>
<evidence type="ECO:0000256" key="9">
    <source>
        <dbReference type="HAMAP-Rule" id="MF_01815"/>
    </source>
</evidence>
<evidence type="ECO:0000256" key="7">
    <source>
        <dbReference type="ARBA" id="ARBA00023160"/>
    </source>
</evidence>
<dbReference type="AlphaFoldDB" id="A0A1W1ZL48"/>
<dbReference type="Pfam" id="PF08545">
    <property type="entry name" value="ACP_syn_III"/>
    <property type="match status" value="1"/>
</dbReference>
<accession>A0A1W1ZL48</accession>
<keyword evidence="3 9" id="KW-0444">Lipid biosynthesis</keyword>
<dbReference type="CDD" id="cd00830">
    <property type="entry name" value="KAS_III"/>
    <property type="match status" value="1"/>
</dbReference>
<comment type="subcellular location">
    <subcellularLocation>
        <location evidence="9">Cytoplasm</location>
    </subcellularLocation>
</comment>
<comment type="catalytic activity">
    <reaction evidence="9">
        <text>malonyl-[ACP] + acetyl-CoA + H(+) = 3-oxobutanoyl-[ACP] + CO2 + CoA</text>
        <dbReference type="Rhea" id="RHEA:12080"/>
        <dbReference type="Rhea" id="RHEA-COMP:9623"/>
        <dbReference type="Rhea" id="RHEA-COMP:9625"/>
        <dbReference type="ChEBI" id="CHEBI:15378"/>
        <dbReference type="ChEBI" id="CHEBI:16526"/>
        <dbReference type="ChEBI" id="CHEBI:57287"/>
        <dbReference type="ChEBI" id="CHEBI:57288"/>
        <dbReference type="ChEBI" id="CHEBI:78449"/>
        <dbReference type="ChEBI" id="CHEBI:78450"/>
        <dbReference type="EC" id="2.3.1.180"/>
    </reaction>
</comment>
<keyword evidence="2 9" id="KW-0963">Cytoplasm</keyword>
<evidence type="ECO:0000259" key="10">
    <source>
        <dbReference type="Pfam" id="PF08541"/>
    </source>
</evidence>
<organism evidence="12 13">
    <name type="scientific">Kibdelosporangium aridum</name>
    <dbReference type="NCBI Taxonomy" id="2030"/>
    <lineage>
        <taxon>Bacteria</taxon>
        <taxon>Bacillati</taxon>
        <taxon>Actinomycetota</taxon>
        <taxon>Actinomycetes</taxon>
        <taxon>Pseudonocardiales</taxon>
        <taxon>Pseudonocardiaceae</taxon>
        <taxon>Kibdelosporangium</taxon>
    </lineage>
</organism>
<feature type="active site" evidence="9">
    <location>
        <position position="245"/>
    </location>
</feature>
<protein>
    <recommendedName>
        <fullName evidence="9">Beta-ketoacyl-[acyl-carrier-protein] synthase III</fullName>
        <shortName evidence="9">Beta-ketoacyl-ACP synthase III</shortName>
        <shortName evidence="9">KAS III</shortName>
        <ecNumber evidence="9">2.3.1.180</ecNumber>
    </recommendedName>
    <alternativeName>
        <fullName evidence="9">3-oxoacyl-[acyl-carrier-protein] synthase 3</fullName>
    </alternativeName>
    <alternativeName>
        <fullName evidence="9">3-oxoacyl-[acyl-carrier-protein] synthase III</fullName>
    </alternativeName>
</protein>
<comment type="function">
    <text evidence="9">Catalyzes the condensation reaction of fatty acid synthesis by the addition to an acyl acceptor of two carbons from malonyl-ACP. Catalyzes the first condensation reaction which initiates fatty acid synthesis and may therefore play a role in governing the total rate of fatty acid production. Possesses both acetoacetyl-ACP synthase and acetyl transacylase activities. Its substrate specificity determines the biosynthesis of branched-chain and/or straight-chain of fatty acids.</text>
</comment>
<sequence>MLCGLGAWLPPRIVPNSELADTLDTSDEWITSRTGVRTRHIADAGMATSDLAVQAGERALKSAGMSNVDAVVLATTTPDHPCPATAPTVSARLGLGTVAAFDVNAVCSGFLYGLMVGAGMIAAGDTSSVLLIGADTYSRILDPADRSTRVIFGDGAGAVVLRAGDPDEPGAIGPIDLGSDGDNNNLIAIAAGGSREPFHDGGDPYFRMRGKEVFRHAVVRMTQSAQTVLRRTEWPGGLPDLLVAHQANVRIVHAVADQLGLPREQCAIHLDRVGNTAAASLPLALADAVTTRRLTAGTRVLLASFGGGLTWGACAVRWPELSLT</sequence>
<comment type="domain">
    <text evidence="9">The last Arg residue of the ACP-binding site is essential for the weak association between ACP/AcpP and FabH.</text>
</comment>
<dbReference type="Pfam" id="PF08541">
    <property type="entry name" value="ACP_syn_III_C"/>
    <property type="match status" value="1"/>
</dbReference>
<dbReference type="GO" id="GO:0005737">
    <property type="term" value="C:cytoplasm"/>
    <property type="evidence" value="ECO:0007669"/>
    <property type="project" value="UniProtKB-SubCell"/>
</dbReference>
<keyword evidence="6 9" id="KW-0443">Lipid metabolism</keyword>
<evidence type="ECO:0000256" key="3">
    <source>
        <dbReference type="ARBA" id="ARBA00022516"/>
    </source>
</evidence>
<dbReference type="NCBIfam" id="NF006829">
    <property type="entry name" value="PRK09352.1"/>
    <property type="match status" value="1"/>
</dbReference>